<dbReference type="Proteomes" id="UP000294796">
    <property type="component" value="Unassembled WGS sequence"/>
</dbReference>
<dbReference type="InterPro" id="IPR011990">
    <property type="entry name" value="TPR-like_helical_dom_sf"/>
</dbReference>
<dbReference type="EMBL" id="SMTF01000006">
    <property type="protein sequence ID" value="TDK23738.1"/>
    <property type="molecule type" value="Genomic_DNA"/>
</dbReference>
<protein>
    <submittedName>
        <fullName evidence="3">Sel1 repeat family protein</fullName>
    </submittedName>
</protein>
<keyword evidence="2" id="KW-0677">Repeat</keyword>
<reference evidence="3 4" key="1">
    <citation type="submission" date="2019-03" db="EMBL/GenBank/DDBJ databases">
        <title>Luteimonas zhaokaii sp.nov., isolated from the rectal contents of Plateau pika in Yushu, Qinghai Province, China.</title>
        <authorList>
            <person name="Zhang G."/>
        </authorList>
    </citation>
    <scope>NUCLEOTIDE SEQUENCE [LARGE SCALE GENOMIC DNA]</scope>
    <source>
        <strain evidence="3 4">B9</strain>
    </source>
</reference>
<evidence type="ECO:0000313" key="4">
    <source>
        <dbReference type="Proteomes" id="UP000294796"/>
    </source>
</evidence>
<dbReference type="SUPFAM" id="SSF81901">
    <property type="entry name" value="HCP-like"/>
    <property type="match status" value="1"/>
</dbReference>
<dbReference type="InterPro" id="IPR006597">
    <property type="entry name" value="Sel1-like"/>
</dbReference>
<evidence type="ECO:0000256" key="1">
    <source>
        <dbReference type="ARBA" id="ARBA00008486"/>
    </source>
</evidence>
<gene>
    <name evidence="3" type="ORF">E2F46_09395</name>
</gene>
<keyword evidence="4" id="KW-1185">Reference proteome</keyword>
<sequence length="450" mass="48185">MIASTLAGDGGRVRSALGKGQGQRIAMELPALKAWMLAVVAGLGAIAGPAVAEENVRAKYAEYAQACRTEPGTDGSNPCSHALWYYGGRISLEDLEEPLELLWENCRPEGRIAGCSTLHSFYAGNERLFADGTRRTWPRQPDLALKAAQTGCRATLEGVGNCGSLGLHHEAAGDFAAAGRAYAMGCEAGMRARTGEYYGQGRVCYWAAKNARDNLQDHANARRWFDYVCEAERDPFACKFLGLMYAQGEGGEADPVSALGLYARACNMVDDIRTGDGQSCFLLGQSLVTLRDKVVPQGAGYRYRAATTGDPAPEARPRDNLVVASRAFLRACMDGRTEGCKAHAELLGAWSTGGHPRTPLRCRLMDAAGQMAPESVCQRFDFYLSSPAGTDDQSPASVFVWPDGDRTILVGDDMAPTLNGAAAEWSVSGHWECARSAVTGRSFCLASPSL</sequence>
<dbReference type="PANTHER" id="PTHR13891:SF1">
    <property type="entry name" value="CYTOCHROME C OXIDASE ASSEMBLY FACTOR 7"/>
    <property type="match status" value="1"/>
</dbReference>
<dbReference type="SMART" id="SM00671">
    <property type="entry name" value="SEL1"/>
    <property type="match status" value="1"/>
</dbReference>
<dbReference type="Gene3D" id="1.25.40.10">
    <property type="entry name" value="Tetratricopeptide repeat domain"/>
    <property type="match status" value="1"/>
</dbReference>
<dbReference type="RefSeq" id="WP_133321835.1">
    <property type="nucleotide sequence ID" value="NZ_SMTF01000006.1"/>
</dbReference>
<dbReference type="InterPro" id="IPR040239">
    <property type="entry name" value="HcpB-like"/>
</dbReference>
<organism evidence="3 4">
    <name type="scientific">Luteimonas aestuarii</name>
    <dbReference type="NCBI Taxonomy" id="453837"/>
    <lineage>
        <taxon>Bacteria</taxon>
        <taxon>Pseudomonadati</taxon>
        <taxon>Pseudomonadota</taxon>
        <taxon>Gammaproteobacteria</taxon>
        <taxon>Lysobacterales</taxon>
        <taxon>Lysobacteraceae</taxon>
        <taxon>Luteimonas</taxon>
    </lineage>
</organism>
<proteinExistence type="inferred from homology"/>
<comment type="similarity">
    <text evidence="1">Belongs to the hcp beta-lactamase family.</text>
</comment>
<name>A0A4R5TTF8_9GAMM</name>
<evidence type="ECO:0000256" key="2">
    <source>
        <dbReference type="ARBA" id="ARBA00022737"/>
    </source>
</evidence>
<dbReference type="AlphaFoldDB" id="A0A4R5TTF8"/>
<comment type="caution">
    <text evidence="3">The sequence shown here is derived from an EMBL/GenBank/DDBJ whole genome shotgun (WGS) entry which is preliminary data.</text>
</comment>
<accession>A0A4R5TTF8</accession>
<dbReference type="OrthoDB" id="8561742at2"/>
<evidence type="ECO:0000313" key="3">
    <source>
        <dbReference type="EMBL" id="TDK23738.1"/>
    </source>
</evidence>
<dbReference type="PANTHER" id="PTHR13891">
    <property type="entry name" value="CYTOCHROME C OXIDASE ASSEMBLY FACTOR 7"/>
    <property type="match status" value="1"/>
</dbReference>